<dbReference type="NCBIfam" id="TIGR02821">
    <property type="entry name" value="fghA_ester_D"/>
    <property type="match status" value="1"/>
</dbReference>
<dbReference type="InterPro" id="IPR029058">
    <property type="entry name" value="AB_hydrolase_fold"/>
</dbReference>
<evidence type="ECO:0000256" key="4">
    <source>
        <dbReference type="ARBA" id="ARBA00022801"/>
    </source>
</evidence>
<dbReference type="PANTHER" id="PTHR10061">
    <property type="entry name" value="S-FORMYLGLUTATHIONE HYDROLASE"/>
    <property type="match status" value="1"/>
</dbReference>
<reference evidence="9" key="1">
    <citation type="submission" date="2023-03" db="EMBL/GenBank/DDBJ databases">
        <authorList>
            <person name="Cleenwerck I."/>
        </authorList>
    </citation>
    <scope>NUCLEOTIDE SEQUENCE</scope>
    <source>
        <strain evidence="9">LMG 32879</strain>
    </source>
</reference>
<dbReference type="InterPro" id="IPR014186">
    <property type="entry name" value="S-formylglutathione_hydrol"/>
</dbReference>
<evidence type="ECO:0000256" key="8">
    <source>
        <dbReference type="RuleBase" id="RU363068"/>
    </source>
</evidence>
<dbReference type="Gene3D" id="3.40.50.1820">
    <property type="entry name" value="alpha/beta hydrolase"/>
    <property type="match status" value="1"/>
</dbReference>
<evidence type="ECO:0000313" key="10">
    <source>
        <dbReference type="Proteomes" id="UP001176960"/>
    </source>
</evidence>
<protein>
    <recommendedName>
        <fullName evidence="2 6">S-formylglutathione hydrolase</fullName>
        <ecNumber evidence="2 6">3.1.2.12</ecNumber>
    </recommendedName>
</protein>
<feature type="active site" description="Charge relay system" evidence="7">
    <location>
        <position position="150"/>
    </location>
</feature>
<feature type="active site" description="Charge relay system" evidence="7">
    <location>
        <position position="260"/>
    </location>
</feature>
<evidence type="ECO:0000256" key="1">
    <source>
        <dbReference type="ARBA" id="ARBA00005622"/>
    </source>
</evidence>
<dbReference type="RefSeq" id="WP_289841388.1">
    <property type="nucleotide sequence ID" value="NZ_CATKSH010000007.1"/>
</dbReference>
<organism evidence="9 10">
    <name type="scientific">Brytella acorum</name>
    <dbReference type="NCBI Taxonomy" id="2959299"/>
    <lineage>
        <taxon>Bacteria</taxon>
        <taxon>Pseudomonadati</taxon>
        <taxon>Pseudomonadota</taxon>
        <taxon>Alphaproteobacteria</taxon>
        <taxon>Acetobacterales</taxon>
        <taxon>Acetobacteraceae</taxon>
        <taxon>Brytella</taxon>
    </lineage>
</organism>
<dbReference type="Pfam" id="PF00756">
    <property type="entry name" value="Esterase"/>
    <property type="match status" value="1"/>
</dbReference>
<dbReference type="Proteomes" id="UP001176960">
    <property type="component" value="Unassembled WGS sequence"/>
</dbReference>
<dbReference type="GO" id="GO:0046294">
    <property type="term" value="P:formaldehyde catabolic process"/>
    <property type="evidence" value="ECO:0007669"/>
    <property type="project" value="InterPro"/>
</dbReference>
<dbReference type="FunFam" id="3.40.50.1820:FF:000002">
    <property type="entry name" value="S-formylglutathione hydrolase"/>
    <property type="match status" value="1"/>
</dbReference>
<evidence type="ECO:0000256" key="2">
    <source>
        <dbReference type="ARBA" id="ARBA00012479"/>
    </source>
</evidence>
<proteinExistence type="inferred from homology"/>
<evidence type="ECO:0000256" key="7">
    <source>
        <dbReference type="PIRSR" id="PIRSR614186-1"/>
    </source>
</evidence>
<comment type="caution">
    <text evidence="9">The sequence shown here is derived from an EMBL/GenBank/DDBJ whole genome shotgun (WGS) entry which is preliminary data.</text>
</comment>
<evidence type="ECO:0000256" key="3">
    <source>
        <dbReference type="ARBA" id="ARBA00022487"/>
    </source>
</evidence>
<feature type="active site" description="Charge relay system" evidence="7">
    <location>
        <position position="227"/>
    </location>
</feature>
<name>A0AA35XWC8_9PROT</name>
<dbReference type="GO" id="GO:0018738">
    <property type="term" value="F:S-formylglutathione hydrolase activity"/>
    <property type="evidence" value="ECO:0007669"/>
    <property type="project" value="UniProtKB-UniRule"/>
</dbReference>
<dbReference type="GO" id="GO:0005829">
    <property type="term" value="C:cytosol"/>
    <property type="evidence" value="ECO:0007669"/>
    <property type="project" value="TreeGrafter"/>
</dbReference>
<dbReference type="EMBL" id="CATKSH010000007">
    <property type="protein sequence ID" value="CAI9120719.1"/>
    <property type="molecule type" value="Genomic_DNA"/>
</dbReference>
<dbReference type="PANTHER" id="PTHR10061:SF0">
    <property type="entry name" value="S-FORMYLGLUTATHIONE HYDROLASE"/>
    <property type="match status" value="1"/>
</dbReference>
<gene>
    <name evidence="9" type="primary">fghA</name>
    <name evidence="9" type="ORF">LMG32879_001557</name>
</gene>
<dbReference type="EC" id="3.1.2.12" evidence="2 6"/>
<evidence type="ECO:0000256" key="6">
    <source>
        <dbReference type="NCBIfam" id="TIGR02821"/>
    </source>
</evidence>
<evidence type="ECO:0000313" key="9">
    <source>
        <dbReference type="EMBL" id="CAI9120719.1"/>
    </source>
</evidence>
<dbReference type="InterPro" id="IPR000801">
    <property type="entry name" value="Esterase-like"/>
</dbReference>
<comment type="catalytic activity">
    <reaction evidence="5 8">
        <text>S-formylglutathione + H2O = formate + glutathione + H(+)</text>
        <dbReference type="Rhea" id="RHEA:14961"/>
        <dbReference type="ChEBI" id="CHEBI:15377"/>
        <dbReference type="ChEBI" id="CHEBI:15378"/>
        <dbReference type="ChEBI" id="CHEBI:15740"/>
        <dbReference type="ChEBI" id="CHEBI:57688"/>
        <dbReference type="ChEBI" id="CHEBI:57925"/>
        <dbReference type="EC" id="3.1.2.12"/>
    </reaction>
</comment>
<comment type="similarity">
    <text evidence="1 8">Belongs to the esterase D family.</text>
</comment>
<keyword evidence="4 8" id="KW-0378">Hydrolase</keyword>
<accession>A0AA35XWC8</accession>
<keyword evidence="10" id="KW-1185">Reference proteome</keyword>
<dbReference type="GO" id="GO:0052689">
    <property type="term" value="F:carboxylic ester hydrolase activity"/>
    <property type="evidence" value="ECO:0007669"/>
    <property type="project" value="UniProtKB-KW"/>
</dbReference>
<evidence type="ECO:0000256" key="5">
    <source>
        <dbReference type="ARBA" id="ARBA00047590"/>
    </source>
</evidence>
<dbReference type="AlphaFoldDB" id="A0AA35XWC8"/>
<sequence length="282" mass="30686">MAIETLSETLCCRGRLGFYRHASETLGLDATFGVFLPEIALSGTPVPVVHLLAGLTCTQETFFIKANAVRFAAKYNLALVATDTSPRGAGTPGEDESYDLGAGAGFYLDATAAPWAQHYRMGSYIAAELPALTEAHFPLDGQRRGIMGHSMGGHGALVHALRAPEKWKTVSAFAPIMHPAAVPWGEKAFTAYLGEDRADWRAWDATALLEAGRTHPGTILIDQGLSDQFLDRELRPELFEAAASRAGQGLRLRRHPGYDHSYWFIQTFIEDHMAHHAVGLKG</sequence>
<dbReference type="SUPFAM" id="SSF53474">
    <property type="entry name" value="alpha/beta-Hydrolases"/>
    <property type="match status" value="1"/>
</dbReference>
<comment type="function">
    <text evidence="8">Serine hydrolase involved in the detoxification of formaldehyde.</text>
</comment>
<keyword evidence="3 8" id="KW-0719">Serine esterase</keyword>